<sequence length="363" mass="39450">MDPNAPPPPFDDRGTEIAILSCVLHSISIPILFTRIWSRCRPVFRLGWDDWAIITAAVFDFVQWILVLIAVTHGLGRPSFYVPSSQIPTARLCLHFANHCSGWAICFAKLSIAYSLFRLRRESMPWRVFLLVMMALPVAIAITTCGFLFASCKPLSAVWNPKTPNSVCLSRSLMSKGILGVAALTVATDFILALLPLTFIKRIRRSVRERIIIAIIMGLGLVASAASICKIASVSSKLLTGDPLRDGVDVTFWGIMEIQLGIIAACVPCIKRLVEKGLVRMGLISRRCGPTFYHLENNHSSRARAKGSSRPHINQAEEPSLLNTGTATSTEDGGVTAGDSSIGLSGANAWDPAGRSDETCGRC</sequence>
<feature type="transmembrane region" description="Helical" evidence="7">
    <location>
        <begin position="178"/>
        <end position="199"/>
    </location>
</feature>
<feature type="domain" description="Rhodopsin" evidence="8">
    <location>
        <begin position="35"/>
        <end position="275"/>
    </location>
</feature>
<evidence type="ECO:0000256" key="1">
    <source>
        <dbReference type="ARBA" id="ARBA00004141"/>
    </source>
</evidence>
<keyword evidence="4 7" id="KW-0472">Membrane</keyword>
<dbReference type="GO" id="GO:0016020">
    <property type="term" value="C:membrane"/>
    <property type="evidence" value="ECO:0007669"/>
    <property type="project" value="UniProtKB-SubCell"/>
</dbReference>
<accession>A0AAE0NSD2</accession>
<evidence type="ECO:0000256" key="4">
    <source>
        <dbReference type="ARBA" id="ARBA00023136"/>
    </source>
</evidence>
<evidence type="ECO:0000313" key="10">
    <source>
        <dbReference type="Proteomes" id="UP001285441"/>
    </source>
</evidence>
<evidence type="ECO:0000313" key="9">
    <source>
        <dbReference type="EMBL" id="KAK3386792.1"/>
    </source>
</evidence>
<evidence type="ECO:0000256" key="5">
    <source>
        <dbReference type="ARBA" id="ARBA00038359"/>
    </source>
</evidence>
<dbReference type="Pfam" id="PF20684">
    <property type="entry name" value="Fung_rhodopsin"/>
    <property type="match status" value="1"/>
</dbReference>
<feature type="transmembrane region" description="Helical" evidence="7">
    <location>
        <begin position="253"/>
        <end position="274"/>
    </location>
</feature>
<dbReference type="EMBL" id="JAULSW010000003">
    <property type="protein sequence ID" value="KAK3386792.1"/>
    <property type="molecule type" value="Genomic_DNA"/>
</dbReference>
<protein>
    <recommendedName>
        <fullName evidence="8">Rhodopsin domain-containing protein</fullName>
    </recommendedName>
</protein>
<proteinExistence type="inferred from homology"/>
<evidence type="ECO:0000256" key="7">
    <source>
        <dbReference type="SAM" id="Phobius"/>
    </source>
</evidence>
<evidence type="ECO:0000259" key="8">
    <source>
        <dbReference type="Pfam" id="PF20684"/>
    </source>
</evidence>
<keyword evidence="3 7" id="KW-1133">Transmembrane helix</keyword>
<evidence type="ECO:0000256" key="2">
    <source>
        <dbReference type="ARBA" id="ARBA00022692"/>
    </source>
</evidence>
<feature type="region of interest" description="Disordered" evidence="6">
    <location>
        <begin position="301"/>
        <end position="363"/>
    </location>
</feature>
<evidence type="ECO:0000256" key="3">
    <source>
        <dbReference type="ARBA" id="ARBA00022989"/>
    </source>
</evidence>
<keyword evidence="10" id="KW-1185">Reference proteome</keyword>
<reference evidence="9" key="2">
    <citation type="submission" date="2023-06" db="EMBL/GenBank/DDBJ databases">
        <authorList>
            <consortium name="Lawrence Berkeley National Laboratory"/>
            <person name="Haridas S."/>
            <person name="Hensen N."/>
            <person name="Bonometti L."/>
            <person name="Westerberg I."/>
            <person name="Brannstrom I.O."/>
            <person name="Guillou S."/>
            <person name="Cros-Aarteil S."/>
            <person name="Calhoun S."/>
            <person name="Kuo A."/>
            <person name="Mondo S."/>
            <person name="Pangilinan J."/>
            <person name="Riley R."/>
            <person name="LaButti K."/>
            <person name="Andreopoulos B."/>
            <person name="Lipzen A."/>
            <person name="Chen C."/>
            <person name="Yanf M."/>
            <person name="Daum C."/>
            <person name="Ng V."/>
            <person name="Clum A."/>
            <person name="Steindorff A."/>
            <person name="Ohm R."/>
            <person name="Martin F."/>
            <person name="Silar P."/>
            <person name="Natvig D."/>
            <person name="Lalanne C."/>
            <person name="Gautier V."/>
            <person name="Ament-velasquez S.L."/>
            <person name="Kruys A."/>
            <person name="Hutchinson M.I."/>
            <person name="Powell A.J."/>
            <person name="Barry K."/>
            <person name="Miller A.N."/>
            <person name="Grigoriev I.V."/>
            <person name="Debuchy R."/>
            <person name="Gladieux P."/>
            <person name="Thoren M.H."/>
            <person name="Johannesson H."/>
        </authorList>
    </citation>
    <scope>NUCLEOTIDE SEQUENCE</scope>
    <source>
        <strain evidence="9">CBS 232.78</strain>
    </source>
</reference>
<reference evidence="9" key="1">
    <citation type="journal article" date="2023" name="Mol. Phylogenet. Evol.">
        <title>Genome-scale phylogeny and comparative genomics of the fungal order Sordariales.</title>
        <authorList>
            <person name="Hensen N."/>
            <person name="Bonometti L."/>
            <person name="Westerberg I."/>
            <person name="Brannstrom I.O."/>
            <person name="Guillou S."/>
            <person name="Cros-Aarteil S."/>
            <person name="Calhoun S."/>
            <person name="Haridas S."/>
            <person name="Kuo A."/>
            <person name="Mondo S."/>
            <person name="Pangilinan J."/>
            <person name="Riley R."/>
            <person name="LaButti K."/>
            <person name="Andreopoulos B."/>
            <person name="Lipzen A."/>
            <person name="Chen C."/>
            <person name="Yan M."/>
            <person name="Daum C."/>
            <person name="Ng V."/>
            <person name="Clum A."/>
            <person name="Steindorff A."/>
            <person name="Ohm R.A."/>
            <person name="Martin F."/>
            <person name="Silar P."/>
            <person name="Natvig D.O."/>
            <person name="Lalanne C."/>
            <person name="Gautier V."/>
            <person name="Ament-Velasquez S.L."/>
            <person name="Kruys A."/>
            <person name="Hutchinson M.I."/>
            <person name="Powell A.J."/>
            <person name="Barry K."/>
            <person name="Miller A.N."/>
            <person name="Grigoriev I.V."/>
            <person name="Debuchy R."/>
            <person name="Gladieux P."/>
            <person name="Hiltunen Thoren M."/>
            <person name="Johannesson H."/>
        </authorList>
    </citation>
    <scope>NUCLEOTIDE SEQUENCE</scope>
    <source>
        <strain evidence="9">CBS 232.78</strain>
    </source>
</reference>
<feature type="compositionally biased region" description="Polar residues" evidence="6">
    <location>
        <begin position="321"/>
        <end position="331"/>
    </location>
</feature>
<dbReference type="PANTHER" id="PTHR33048">
    <property type="entry name" value="PTH11-LIKE INTEGRAL MEMBRANE PROTEIN (AFU_ORTHOLOGUE AFUA_5G11245)"/>
    <property type="match status" value="1"/>
</dbReference>
<feature type="transmembrane region" description="Helical" evidence="7">
    <location>
        <begin position="96"/>
        <end position="117"/>
    </location>
</feature>
<evidence type="ECO:0000256" key="6">
    <source>
        <dbReference type="SAM" id="MobiDB-lite"/>
    </source>
</evidence>
<dbReference type="InterPro" id="IPR049326">
    <property type="entry name" value="Rhodopsin_dom_fungi"/>
</dbReference>
<organism evidence="9 10">
    <name type="scientific">Podospora didyma</name>
    <dbReference type="NCBI Taxonomy" id="330526"/>
    <lineage>
        <taxon>Eukaryota</taxon>
        <taxon>Fungi</taxon>
        <taxon>Dikarya</taxon>
        <taxon>Ascomycota</taxon>
        <taxon>Pezizomycotina</taxon>
        <taxon>Sordariomycetes</taxon>
        <taxon>Sordariomycetidae</taxon>
        <taxon>Sordariales</taxon>
        <taxon>Podosporaceae</taxon>
        <taxon>Podospora</taxon>
    </lineage>
</organism>
<comment type="caution">
    <text evidence="9">The sequence shown here is derived from an EMBL/GenBank/DDBJ whole genome shotgun (WGS) entry which is preliminary data.</text>
</comment>
<feature type="transmembrane region" description="Helical" evidence="7">
    <location>
        <begin position="211"/>
        <end position="233"/>
    </location>
</feature>
<keyword evidence="2 7" id="KW-0812">Transmembrane</keyword>
<feature type="transmembrane region" description="Helical" evidence="7">
    <location>
        <begin position="50"/>
        <end position="76"/>
    </location>
</feature>
<comment type="subcellular location">
    <subcellularLocation>
        <location evidence="1">Membrane</location>
        <topology evidence="1">Multi-pass membrane protein</topology>
    </subcellularLocation>
</comment>
<dbReference type="InterPro" id="IPR052337">
    <property type="entry name" value="SAT4-like"/>
</dbReference>
<dbReference type="PANTHER" id="PTHR33048:SF129">
    <property type="entry name" value="INTEGRAL MEMBRANE PROTEIN-RELATED"/>
    <property type="match status" value="1"/>
</dbReference>
<gene>
    <name evidence="9" type="ORF">B0H63DRAFT_468395</name>
</gene>
<dbReference type="AlphaFoldDB" id="A0AAE0NSD2"/>
<comment type="similarity">
    <text evidence="5">Belongs to the SAT4 family.</text>
</comment>
<dbReference type="Proteomes" id="UP001285441">
    <property type="component" value="Unassembled WGS sequence"/>
</dbReference>
<feature type="transmembrane region" description="Helical" evidence="7">
    <location>
        <begin position="129"/>
        <end position="150"/>
    </location>
</feature>
<feature type="compositionally biased region" description="Basic and acidic residues" evidence="6">
    <location>
        <begin position="354"/>
        <end position="363"/>
    </location>
</feature>
<name>A0AAE0NSD2_9PEZI</name>
<feature type="transmembrane region" description="Helical" evidence="7">
    <location>
        <begin position="17"/>
        <end position="38"/>
    </location>
</feature>